<dbReference type="EC" id="3.1.4.12" evidence="2"/>
<keyword evidence="4" id="KW-1133">Transmembrane helix</keyword>
<protein>
    <recommendedName>
        <fullName evidence="2">sphingomyelin phosphodiesterase</fullName>
        <ecNumber evidence="2">3.1.4.12</ecNumber>
    </recommendedName>
</protein>
<keyword evidence="3" id="KW-0378">Hydrolase</keyword>
<evidence type="ECO:0000259" key="5">
    <source>
        <dbReference type="Pfam" id="PF03372"/>
    </source>
</evidence>
<comment type="similarity">
    <text evidence="1">Belongs to the neutral sphingomyelinase family.</text>
</comment>
<evidence type="ECO:0000256" key="1">
    <source>
        <dbReference type="ARBA" id="ARBA00006335"/>
    </source>
</evidence>
<evidence type="ECO:0000313" key="7">
    <source>
        <dbReference type="Proteomes" id="UP000242146"/>
    </source>
</evidence>
<sequence length="380" mass="42023">MALRALGYLLLSILGLLLIICILYAVVFQTPKRPTAVTPTRTNLTTPARVLTFNIFMRPPGVHNNADDYKDERLAYILNDILPNYDIIALQEAFAFGNHRVDRLIDTALDLGFDYISSVRHGPWSLASDGGLVLLSRFKVLQADTLEYPRGQHSDWLAFKGALHLLVDLDGTSHLHVYTTHTQASYGGHGERTKADILTRLDQFSRFRQFMVQTSAPGTPLLALGDFNIDSAAHDGDNTSPSTNSSLAYTMMMDVLNGKGVDGAYFGMDGWLLAAPDDGSNAGHPLEWIDMLYERYGYHPVTFGDYRRTDNGTLVPAETALTQAQQVMTAQSIDQLLWSPSSVPNASHVTLSAVTIERFLVDHEPFTQLSDHYGVSCELT</sequence>
<feature type="transmembrane region" description="Helical" evidence="4">
    <location>
        <begin position="6"/>
        <end position="27"/>
    </location>
</feature>
<keyword evidence="4" id="KW-0812">Transmembrane</keyword>
<proteinExistence type="inferred from homology"/>
<name>A0A1X2GL08_9FUNG</name>
<dbReference type="GO" id="GO:0004767">
    <property type="term" value="F:sphingomyelin phosphodiesterase activity"/>
    <property type="evidence" value="ECO:0007669"/>
    <property type="project" value="UniProtKB-EC"/>
</dbReference>
<dbReference type="OrthoDB" id="40902at2759"/>
<dbReference type="PANTHER" id="PTHR16320">
    <property type="entry name" value="SPHINGOMYELINASE FAMILY MEMBER"/>
    <property type="match status" value="1"/>
</dbReference>
<dbReference type="EMBL" id="MCGT01000010">
    <property type="protein sequence ID" value="ORX56406.1"/>
    <property type="molecule type" value="Genomic_DNA"/>
</dbReference>
<dbReference type="GO" id="GO:0005576">
    <property type="term" value="C:extracellular region"/>
    <property type="evidence" value="ECO:0007669"/>
    <property type="project" value="InterPro"/>
</dbReference>
<dbReference type="SUPFAM" id="SSF56219">
    <property type="entry name" value="DNase I-like"/>
    <property type="match status" value="1"/>
</dbReference>
<dbReference type="Pfam" id="PF03372">
    <property type="entry name" value="Exo_endo_phos"/>
    <property type="match status" value="1"/>
</dbReference>
<keyword evidence="7" id="KW-1185">Reference proteome</keyword>
<dbReference type="GO" id="GO:0005737">
    <property type="term" value="C:cytoplasm"/>
    <property type="evidence" value="ECO:0007669"/>
    <property type="project" value="TreeGrafter"/>
</dbReference>
<dbReference type="InterPro" id="IPR036691">
    <property type="entry name" value="Endo/exonu/phosph_ase_sf"/>
</dbReference>
<evidence type="ECO:0000256" key="4">
    <source>
        <dbReference type="SAM" id="Phobius"/>
    </source>
</evidence>
<dbReference type="CDD" id="cd09078">
    <property type="entry name" value="nSMase"/>
    <property type="match status" value="1"/>
</dbReference>
<comment type="caution">
    <text evidence="6">The sequence shown here is derived from an EMBL/GenBank/DDBJ whole genome shotgun (WGS) entry which is preliminary data.</text>
</comment>
<dbReference type="Gene3D" id="3.60.10.10">
    <property type="entry name" value="Endonuclease/exonuclease/phosphatase"/>
    <property type="match status" value="1"/>
</dbReference>
<accession>A0A1X2GL08</accession>
<dbReference type="PANTHER" id="PTHR16320:SF1">
    <property type="entry name" value="SPHINGOMYELINASE DDB_G0288017"/>
    <property type="match status" value="1"/>
</dbReference>
<organism evidence="6 7">
    <name type="scientific">Hesseltinella vesiculosa</name>
    <dbReference type="NCBI Taxonomy" id="101127"/>
    <lineage>
        <taxon>Eukaryota</taxon>
        <taxon>Fungi</taxon>
        <taxon>Fungi incertae sedis</taxon>
        <taxon>Mucoromycota</taxon>
        <taxon>Mucoromycotina</taxon>
        <taxon>Mucoromycetes</taxon>
        <taxon>Mucorales</taxon>
        <taxon>Cunninghamellaceae</taxon>
        <taxon>Hesseltinella</taxon>
    </lineage>
</organism>
<reference evidence="6 7" key="1">
    <citation type="submission" date="2016-07" db="EMBL/GenBank/DDBJ databases">
        <title>Pervasive Adenine N6-methylation of Active Genes in Fungi.</title>
        <authorList>
            <consortium name="DOE Joint Genome Institute"/>
            <person name="Mondo S.J."/>
            <person name="Dannebaum R.O."/>
            <person name="Kuo R.C."/>
            <person name="Labutti K."/>
            <person name="Haridas S."/>
            <person name="Kuo A."/>
            <person name="Salamov A."/>
            <person name="Ahrendt S.R."/>
            <person name="Lipzen A."/>
            <person name="Sullivan W."/>
            <person name="Andreopoulos W.B."/>
            <person name="Clum A."/>
            <person name="Lindquist E."/>
            <person name="Daum C."/>
            <person name="Ramamoorthy G.K."/>
            <person name="Gryganskyi A."/>
            <person name="Culley D."/>
            <person name="Magnuson J.K."/>
            <person name="James T.Y."/>
            <person name="O'Malley M.A."/>
            <person name="Stajich J.E."/>
            <person name="Spatafora J.W."/>
            <person name="Visel A."/>
            <person name="Grigoriev I.V."/>
        </authorList>
    </citation>
    <scope>NUCLEOTIDE SEQUENCE [LARGE SCALE GENOMIC DNA]</scope>
    <source>
        <strain evidence="6 7">NRRL 3301</strain>
    </source>
</reference>
<keyword evidence="4" id="KW-0472">Membrane</keyword>
<gene>
    <name evidence="6" type="ORF">DM01DRAFT_252332</name>
</gene>
<dbReference type="InterPro" id="IPR038772">
    <property type="entry name" value="Sph/SMPD2-like"/>
</dbReference>
<dbReference type="STRING" id="101127.A0A1X2GL08"/>
<dbReference type="InterPro" id="IPR005135">
    <property type="entry name" value="Endo/exonuclease/phosphatase"/>
</dbReference>
<feature type="domain" description="Endonuclease/exonuclease/phosphatase" evidence="5">
    <location>
        <begin position="51"/>
        <end position="372"/>
    </location>
</feature>
<evidence type="ECO:0000256" key="2">
    <source>
        <dbReference type="ARBA" id="ARBA00012369"/>
    </source>
</evidence>
<dbReference type="AlphaFoldDB" id="A0A1X2GL08"/>
<evidence type="ECO:0000256" key="3">
    <source>
        <dbReference type="ARBA" id="ARBA00022801"/>
    </source>
</evidence>
<dbReference type="Proteomes" id="UP000242146">
    <property type="component" value="Unassembled WGS sequence"/>
</dbReference>
<evidence type="ECO:0000313" key="6">
    <source>
        <dbReference type="EMBL" id="ORX56406.1"/>
    </source>
</evidence>
<dbReference type="InterPro" id="IPR017766">
    <property type="entry name" value="Sphingomyelinase/PLipase_C"/>
</dbReference>